<dbReference type="InterPro" id="IPR036108">
    <property type="entry name" value="4pyrrol_syn_uPrphyn_synt_sf"/>
</dbReference>
<evidence type="ECO:0000256" key="3">
    <source>
        <dbReference type="ARBA" id="ARBA00023015"/>
    </source>
</evidence>
<dbReference type="Gene3D" id="3.40.50.10090">
    <property type="match status" value="2"/>
</dbReference>
<proteinExistence type="predicted"/>
<dbReference type="CDD" id="cd06578">
    <property type="entry name" value="HemD"/>
    <property type="match status" value="1"/>
</dbReference>
<keyword evidence="4" id="KW-0804">Transcription</keyword>
<dbReference type="GO" id="GO:0004852">
    <property type="term" value="F:uroporphyrinogen-III synthase activity"/>
    <property type="evidence" value="ECO:0007669"/>
    <property type="project" value="InterPro"/>
</dbReference>
<dbReference type="Pfam" id="PF03861">
    <property type="entry name" value="ANTAR"/>
    <property type="match status" value="1"/>
</dbReference>
<keyword evidence="2" id="KW-0418">Kinase</keyword>
<comment type="caution">
    <text evidence="7">The sequence shown here is derived from an EMBL/GenBank/DDBJ whole genome shotgun (WGS) entry which is preliminary data.</text>
</comment>
<dbReference type="SUPFAM" id="SSF52172">
    <property type="entry name" value="CheY-like"/>
    <property type="match status" value="1"/>
</dbReference>
<dbReference type="Proteomes" id="UP000264702">
    <property type="component" value="Unassembled WGS sequence"/>
</dbReference>
<dbReference type="GO" id="GO:0003723">
    <property type="term" value="F:RNA binding"/>
    <property type="evidence" value="ECO:0007669"/>
    <property type="project" value="InterPro"/>
</dbReference>
<dbReference type="PANTHER" id="PTHR40082">
    <property type="entry name" value="BLR5956 PROTEIN"/>
    <property type="match status" value="1"/>
</dbReference>
<dbReference type="Gene3D" id="3.30.450.40">
    <property type="match status" value="1"/>
</dbReference>
<keyword evidence="8" id="KW-1185">Reference proteome</keyword>
<accession>A0A372IUM6</accession>
<organism evidence="7 8">
    <name type="scientific">Paracidobacterium acidisoli</name>
    <dbReference type="NCBI Taxonomy" id="2303751"/>
    <lineage>
        <taxon>Bacteria</taxon>
        <taxon>Pseudomonadati</taxon>
        <taxon>Acidobacteriota</taxon>
        <taxon>Terriglobia</taxon>
        <taxon>Terriglobales</taxon>
        <taxon>Acidobacteriaceae</taxon>
        <taxon>Paracidobacterium</taxon>
    </lineage>
</organism>
<evidence type="ECO:0000313" key="7">
    <source>
        <dbReference type="EMBL" id="RFU18616.1"/>
    </source>
</evidence>
<protein>
    <submittedName>
        <fullName evidence="7">ANTAR domain-containing protein</fullName>
    </submittedName>
</protein>
<dbReference type="Pfam" id="PF02602">
    <property type="entry name" value="HEM4"/>
    <property type="match status" value="1"/>
</dbReference>
<dbReference type="InterPro" id="IPR003018">
    <property type="entry name" value="GAF"/>
</dbReference>
<dbReference type="RefSeq" id="WP_117297912.1">
    <property type="nucleotide sequence ID" value="NZ_QVQT02000001.1"/>
</dbReference>
<sequence>MAFGSFNGLRVLALENRRAAEIEKLIRTYGGEPVVASALREIPLESNHEALEFAGRLLHGEFDLIIFMTGVGVRRLMEIVSSRYDRARIIESLRHVKLATRGPKSSAAVREMGLPVAVTAPEPCTWREMIDALDGAFGPSLEGLRAAVQEYGTPNPELLEALTRHHVQYTRVPVYQWALPDDLEPLRNSIRSIIAGQLDVIIFLTAIQVSHLFRVAEQMNAADALREGMRRTVVLSIGPSTSEELARHGVEPDFEPSHPKMGFLMNEASELAAKLLEEKRGPAPHSAVLARLDTAAQGSRPALVPSPRAASPAPAPAAPRDTEAAQPPDTRHLSAIQLVHDIGRRMASSDPLHAVLSQIVGFIETLLSCDSCFIYVLEENQLVLRGSKNPHPDVIDHLGLKIGQGITGWVAEHREPVSIDSGALRDPRFQSFQDLPEDSFEAFLSVPILARGGLVGVINVQHRQPHHYTPWEVQTVSTVGFLVGAEIEMARLESEKNALSGQLESRKLVERAKGLLQRDHNIKEEDAYRMMQKESRQRRKSMREIAEAVILSDELRRAAAVKPS</sequence>
<dbReference type="InterPro" id="IPR029016">
    <property type="entry name" value="GAF-like_dom_sf"/>
</dbReference>
<dbReference type="SUPFAM" id="SSF55781">
    <property type="entry name" value="GAF domain-like"/>
    <property type="match status" value="1"/>
</dbReference>
<dbReference type="InterPro" id="IPR011006">
    <property type="entry name" value="CheY-like_superfamily"/>
</dbReference>
<dbReference type="EMBL" id="QVQT01000001">
    <property type="protein sequence ID" value="RFU18616.1"/>
    <property type="molecule type" value="Genomic_DNA"/>
</dbReference>
<dbReference type="GO" id="GO:0016301">
    <property type="term" value="F:kinase activity"/>
    <property type="evidence" value="ECO:0007669"/>
    <property type="project" value="UniProtKB-KW"/>
</dbReference>
<dbReference type="PANTHER" id="PTHR40082:SF1">
    <property type="entry name" value="BLR5956 PROTEIN"/>
    <property type="match status" value="1"/>
</dbReference>
<gene>
    <name evidence="7" type="ORF">D0Y96_03470</name>
</gene>
<evidence type="ECO:0000256" key="5">
    <source>
        <dbReference type="SAM" id="MobiDB-lite"/>
    </source>
</evidence>
<feature type="compositionally biased region" description="Low complexity" evidence="5">
    <location>
        <begin position="299"/>
        <end position="312"/>
    </location>
</feature>
<dbReference type="InterPro" id="IPR036388">
    <property type="entry name" value="WH-like_DNA-bd_sf"/>
</dbReference>
<keyword evidence="3" id="KW-0805">Transcription regulation</keyword>
<feature type="domain" description="ANTAR" evidence="6">
    <location>
        <begin position="489"/>
        <end position="550"/>
    </location>
</feature>
<dbReference type="InterPro" id="IPR005561">
    <property type="entry name" value="ANTAR"/>
</dbReference>
<feature type="region of interest" description="Disordered" evidence="5">
    <location>
        <begin position="299"/>
        <end position="331"/>
    </location>
</feature>
<evidence type="ECO:0000256" key="1">
    <source>
        <dbReference type="ARBA" id="ARBA00022679"/>
    </source>
</evidence>
<name>A0A372IUM6_9BACT</name>
<dbReference type="OrthoDB" id="9775656at2"/>
<dbReference type="GO" id="GO:0006780">
    <property type="term" value="P:uroporphyrinogen III biosynthetic process"/>
    <property type="evidence" value="ECO:0007669"/>
    <property type="project" value="InterPro"/>
</dbReference>
<dbReference type="Pfam" id="PF01590">
    <property type="entry name" value="GAF"/>
    <property type="match status" value="1"/>
</dbReference>
<evidence type="ECO:0000259" key="6">
    <source>
        <dbReference type="PROSITE" id="PS50921"/>
    </source>
</evidence>
<evidence type="ECO:0000313" key="8">
    <source>
        <dbReference type="Proteomes" id="UP000264702"/>
    </source>
</evidence>
<evidence type="ECO:0000256" key="4">
    <source>
        <dbReference type="ARBA" id="ARBA00023163"/>
    </source>
</evidence>
<evidence type="ECO:0000256" key="2">
    <source>
        <dbReference type="ARBA" id="ARBA00022777"/>
    </source>
</evidence>
<reference evidence="7 8" key="1">
    <citation type="submission" date="2018-08" db="EMBL/GenBank/DDBJ databases">
        <title>Acidipila sp. 4G-K13, an acidobacterium isolated from forest soil.</title>
        <authorList>
            <person name="Gao Z.-H."/>
            <person name="Qiu L.-H."/>
        </authorList>
    </citation>
    <scope>NUCLEOTIDE SEQUENCE [LARGE SCALE GENOMIC DNA]</scope>
    <source>
        <strain evidence="7 8">4G-K13</strain>
    </source>
</reference>
<keyword evidence="1" id="KW-0808">Transferase</keyword>
<dbReference type="SMART" id="SM01012">
    <property type="entry name" value="ANTAR"/>
    <property type="match status" value="1"/>
</dbReference>
<dbReference type="AlphaFoldDB" id="A0A372IUM6"/>
<dbReference type="PROSITE" id="PS50921">
    <property type="entry name" value="ANTAR"/>
    <property type="match status" value="1"/>
</dbReference>
<dbReference type="InterPro" id="IPR039793">
    <property type="entry name" value="UROS/Hem4"/>
</dbReference>
<dbReference type="SUPFAM" id="SSF69618">
    <property type="entry name" value="HemD-like"/>
    <property type="match status" value="1"/>
</dbReference>
<dbReference type="SMART" id="SM00065">
    <property type="entry name" value="GAF"/>
    <property type="match status" value="1"/>
</dbReference>
<dbReference type="Gene3D" id="1.10.10.10">
    <property type="entry name" value="Winged helix-like DNA-binding domain superfamily/Winged helix DNA-binding domain"/>
    <property type="match status" value="1"/>
</dbReference>
<dbReference type="InterPro" id="IPR003754">
    <property type="entry name" value="4pyrrol_synth_uPrphyn_synth"/>
</dbReference>